<dbReference type="EMBL" id="PDKO01000001">
    <property type="protein sequence ID" value="RXJ64611.1"/>
    <property type="molecule type" value="Genomic_DNA"/>
</dbReference>
<comment type="caution">
    <text evidence="8">The sequence shown here is derived from an EMBL/GenBank/DDBJ whole genome shotgun (WGS) entry which is preliminary data.</text>
</comment>
<dbReference type="PANTHER" id="PTHR43478:SF1">
    <property type="entry name" value="NA+_H+ ANTIPORTER NHAC-LIKE C-TERMINAL DOMAIN-CONTAINING PROTEIN"/>
    <property type="match status" value="1"/>
</dbReference>
<reference evidence="8 9" key="1">
    <citation type="submission" date="2017-10" db="EMBL/GenBank/DDBJ databases">
        <title>Genomics of the genus Arcobacter.</title>
        <authorList>
            <person name="Perez-Cataluna A."/>
            <person name="Figueras M.J."/>
        </authorList>
    </citation>
    <scope>NUCLEOTIDE SEQUENCE [LARGE SCALE GENOMIC DNA]</scope>
    <source>
        <strain evidence="8 9">DSM 24636</strain>
    </source>
</reference>
<feature type="transmembrane region" description="Helical" evidence="6">
    <location>
        <begin position="426"/>
        <end position="447"/>
    </location>
</feature>
<feature type="transmembrane region" description="Helical" evidence="6">
    <location>
        <begin position="233"/>
        <end position="252"/>
    </location>
</feature>
<keyword evidence="4 6" id="KW-1133">Transmembrane helix</keyword>
<proteinExistence type="predicted"/>
<feature type="transmembrane region" description="Helical" evidence="6">
    <location>
        <begin position="102"/>
        <end position="121"/>
    </location>
</feature>
<dbReference type="InterPro" id="IPR018461">
    <property type="entry name" value="Na/H_Antiport_NhaC-like_C"/>
</dbReference>
<evidence type="ECO:0000313" key="8">
    <source>
        <dbReference type="EMBL" id="RXJ64611.1"/>
    </source>
</evidence>
<feature type="transmembrane region" description="Helical" evidence="6">
    <location>
        <begin position="388"/>
        <end position="406"/>
    </location>
</feature>
<feature type="transmembrane region" description="Helical" evidence="6">
    <location>
        <begin position="350"/>
        <end position="368"/>
    </location>
</feature>
<protein>
    <submittedName>
        <fullName evidence="8">Sodium:proton antiporter</fullName>
    </submittedName>
</protein>
<feature type="transmembrane region" description="Helical" evidence="6">
    <location>
        <begin position="179"/>
        <end position="202"/>
    </location>
</feature>
<keyword evidence="5 6" id="KW-0472">Membrane</keyword>
<dbReference type="PANTHER" id="PTHR43478">
    <property type="entry name" value="NA+/H+ ANTIPORTER-RELATED"/>
    <property type="match status" value="1"/>
</dbReference>
<name>A0A4Q0Y7R5_9BACT</name>
<feature type="transmembrane region" description="Helical" evidence="6">
    <location>
        <begin position="295"/>
        <end position="315"/>
    </location>
</feature>
<evidence type="ECO:0000313" key="9">
    <source>
        <dbReference type="Proteomes" id="UP000290191"/>
    </source>
</evidence>
<keyword evidence="2" id="KW-1003">Cell membrane</keyword>
<feature type="transmembrane region" description="Helical" evidence="6">
    <location>
        <begin position="548"/>
        <end position="565"/>
    </location>
</feature>
<evidence type="ECO:0000256" key="2">
    <source>
        <dbReference type="ARBA" id="ARBA00022475"/>
    </source>
</evidence>
<comment type="subcellular location">
    <subcellularLocation>
        <location evidence="1">Cell membrane</location>
        <topology evidence="1">Multi-pass membrane protein</topology>
    </subcellularLocation>
</comment>
<evidence type="ECO:0000256" key="5">
    <source>
        <dbReference type="ARBA" id="ARBA00023136"/>
    </source>
</evidence>
<evidence type="ECO:0000259" key="7">
    <source>
        <dbReference type="Pfam" id="PF03553"/>
    </source>
</evidence>
<organism evidence="8 9">
    <name type="scientific">Halarcobacter anaerophilus</name>
    <dbReference type="NCBI Taxonomy" id="877500"/>
    <lineage>
        <taxon>Bacteria</taxon>
        <taxon>Pseudomonadati</taxon>
        <taxon>Campylobacterota</taxon>
        <taxon>Epsilonproteobacteria</taxon>
        <taxon>Campylobacterales</taxon>
        <taxon>Arcobacteraceae</taxon>
        <taxon>Halarcobacter</taxon>
    </lineage>
</organism>
<sequence>MFLKNIFIAILFLSLVPFSGFASNVSDNSTLFGAFTLLPPLVAIVLAFITRNVVFSLFVGIFVGTFIVNVTSSNIFVSFFAAFVDMSSKMVGSLADSWNAGIVMQVLTIGGMIAVITKMGGPRAIAEKLASRAKTPASAQIYTWIMGFFIFFDDYANSLVIGPIMKPVTDRLKIAREKLAFVIDATAAPIAGLALISTWVGYELSLIKDAYVTIGQPDINAFAIFVETLPYRFYNILMLGFVLFSALTLREFGPMYKAAKRAHHKGHLTDPKNESSLMNQENSFMLPKEGVSYSIFNAIIPIFVLIIVAIVGFYMNGVSALEGEVLKAVEADPFSFYAIRESFGSADASVVIFQAALFASLVAIAMGLQQKIFSLHEAIETWVHGVKALVITAVILILAWSLSAVMKELGTASYLVTILSDSTPQFILPTIIFVLGSIISFSTGTSYGTMGILMPLTIPLANAVGIQTGLEGADLHDYIVLNVGAVLTGAIFGDHCSPISDTSILSSMASSCHHMDHISTQLYYALFVGIVAIVCGFLPAAFGVSTYILLPLGFLVIFLVLRFYGKPYIKEAY</sequence>
<dbReference type="OrthoDB" id="9762978at2"/>
<dbReference type="Proteomes" id="UP000290191">
    <property type="component" value="Unassembled WGS sequence"/>
</dbReference>
<dbReference type="GO" id="GO:0005886">
    <property type="term" value="C:plasma membrane"/>
    <property type="evidence" value="ECO:0007669"/>
    <property type="project" value="UniProtKB-SubCell"/>
</dbReference>
<feature type="transmembrane region" description="Helical" evidence="6">
    <location>
        <begin position="522"/>
        <end position="542"/>
    </location>
</feature>
<evidence type="ECO:0000256" key="6">
    <source>
        <dbReference type="SAM" id="Phobius"/>
    </source>
</evidence>
<keyword evidence="3 6" id="KW-0812">Transmembrane</keyword>
<dbReference type="Pfam" id="PF03553">
    <property type="entry name" value="Na_H_antiporter"/>
    <property type="match status" value="1"/>
</dbReference>
<feature type="transmembrane region" description="Helical" evidence="6">
    <location>
        <begin position="32"/>
        <end position="50"/>
    </location>
</feature>
<feature type="domain" description="Na+/H+ antiporter NhaC-like C-terminal" evidence="7">
    <location>
        <begin position="191"/>
        <end position="534"/>
    </location>
</feature>
<evidence type="ECO:0000256" key="4">
    <source>
        <dbReference type="ARBA" id="ARBA00022989"/>
    </source>
</evidence>
<evidence type="ECO:0000256" key="3">
    <source>
        <dbReference type="ARBA" id="ARBA00022692"/>
    </source>
</evidence>
<evidence type="ECO:0000256" key="1">
    <source>
        <dbReference type="ARBA" id="ARBA00004651"/>
    </source>
</evidence>
<keyword evidence="9" id="KW-1185">Reference proteome</keyword>
<accession>A0A4Q0Y7R5</accession>
<gene>
    <name evidence="8" type="ORF">CRV06_01240</name>
</gene>
<dbReference type="STRING" id="877500.GCA_000935065_02475"/>
<dbReference type="AlphaFoldDB" id="A0A4Q0Y7R5"/>
<feature type="transmembrane region" description="Helical" evidence="6">
    <location>
        <begin position="57"/>
        <end position="82"/>
    </location>
</feature>